<keyword evidence="1" id="KW-1133">Transmembrane helix</keyword>
<protein>
    <submittedName>
        <fullName evidence="2">Uncharacterized protein</fullName>
    </submittedName>
</protein>
<name>A0A1B4XHC1_9GAMM</name>
<dbReference type="RefSeq" id="WP_096360983.1">
    <property type="nucleotide sequence ID" value="NZ_AP014879.1"/>
</dbReference>
<dbReference type="EMBL" id="AP014879">
    <property type="protein sequence ID" value="BAV34214.1"/>
    <property type="molecule type" value="Genomic_DNA"/>
</dbReference>
<feature type="transmembrane region" description="Helical" evidence="1">
    <location>
        <begin position="69"/>
        <end position="88"/>
    </location>
</feature>
<dbReference type="AlphaFoldDB" id="A0A1B4XHC1"/>
<keyword evidence="3" id="KW-1185">Reference proteome</keyword>
<evidence type="ECO:0000313" key="2">
    <source>
        <dbReference type="EMBL" id="BAV34214.1"/>
    </source>
</evidence>
<reference evidence="2 3" key="1">
    <citation type="submission" date="2015-05" db="EMBL/GenBank/DDBJ databases">
        <title>Complete genome sequence of a sulfur-oxidizing gammaproteobacterium strain HA5.</title>
        <authorList>
            <person name="Miura A."/>
            <person name="Kojima H."/>
            <person name="Fukui M."/>
        </authorList>
    </citation>
    <scope>NUCLEOTIDE SEQUENCE [LARGE SCALE GENOMIC DNA]</scope>
    <source>
        <strain evidence="2 3">HA5</strain>
    </source>
</reference>
<dbReference type="KEGG" id="slim:SCL_1923"/>
<keyword evidence="1" id="KW-0472">Membrane</keyword>
<accession>A0A1B4XHC1</accession>
<keyword evidence="1" id="KW-0812">Transmembrane</keyword>
<dbReference type="Proteomes" id="UP000243180">
    <property type="component" value="Chromosome"/>
</dbReference>
<organism evidence="2 3">
    <name type="scientific">Sulfuricaulis limicola</name>
    <dbReference type="NCBI Taxonomy" id="1620215"/>
    <lineage>
        <taxon>Bacteria</taxon>
        <taxon>Pseudomonadati</taxon>
        <taxon>Pseudomonadota</taxon>
        <taxon>Gammaproteobacteria</taxon>
        <taxon>Acidiferrobacterales</taxon>
        <taxon>Acidiferrobacteraceae</taxon>
        <taxon>Sulfuricaulis</taxon>
    </lineage>
</organism>
<proteinExistence type="predicted"/>
<gene>
    <name evidence="2" type="ORF">SCL_1923</name>
</gene>
<sequence length="95" mass="10412">MKPQIVYLLSTIFLLPFWEAIGGMVGYTLIAILSLGAVQGQRPEDDKMKFPWHGFARAPDGRIIVQSEVATIFGSVFLLLVVAFGIAWKVGAFNA</sequence>
<dbReference type="InParanoid" id="A0A1B4XHC1"/>
<evidence type="ECO:0000313" key="3">
    <source>
        <dbReference type="Proteomes" id="UP000243180"/>
    </source>
</evidence>
<evidence type="ECO:0000256" key="1">
    <source>
        <dbReference type="SAM" id="Phobius"/>
    </source>
</evidence>